<dbReference type="Pfam" id="PF07992">
    <property type="entry name" value="Pyr_redox_2"/>
    <property type="match status" value="1"/>
</dbReference>
<dbReference type="AlphaFoldDB" id="A0A0B6TUP5"/>
<dbReference type="PRINTS" id="PR00469">
    <property type="entry name" value="PNDRDTASEII"/>
</dbReference>
<reference evidence="5 6" key="1">
    <citation type="submission" date="2014-05" db="EMBL/GenBank/DDBJ databases">
        <title>Complete genome sequence of Corynebacterium marinum DSM 44953.</title>
        <authorList>
            <person name="Schaffert L."/>
            <person name="Albersmeier A."/>
            <person name="Kalinowski J."/>
            <person name="Ruckert C."/>
        </authorList>
    </citation>
    <scope>NUCLEOTIDE SEQUENCE [LARGE SCALE GENOMIC DNA]</scope>
    <source>
        <strain evidence="5 6">DSM 44953</strain>
    </source>
</reference>
<proteinExistence type="predicted"/>
<dbReference type="Proteomes" id="UP000031928">
    <property type="component" value="Chromosome"/>
</dbReference>
<evidence type="ECO:0000256" key="1">
    <source>
        <dbReference type="ARBA" id="ARBA00022630"/>
    </source>
</evidence>
<dbReference type="InterPro" id="IPR023753">
    <property type="entry name" value="FAD/NAD-binding_dom"/>
</dbReference>
<dbReference type="HOGENOM" id="CLU_031864_5_0_11"/>
<accession>A0A0B6TUP5</accession>
<sequence length="321" mass="33884">MSTELPDAVDVLVVGGGPSGLAAATWLGRYQRFTLVVDAGEYRNSAANQVHGLLSRDPVPPHQLRADSLADLEQYPLVRLHRGIVNSVRRDEDGLFHATVDGGHPVSALRLVLATGIRDQLPHLLGFDEHYGADVHHCPACDGFNARGEDIIVLGSSSRIPAYAAGFLQWTENITIVTNSLDPHFTGRQREALAEHGISVVEGIAEALVGGPGQLRGISLADGTLVHGSRVFFSQRHLATNQLAADLGCELHRDGSVAVNKYQLTSVSGVYAAGDLTTDLKLVPVAVSSGTIAGYACAASLRGHGATPPAPAPAPPARWFL</sequence>
<evidence type="ECO:0000313" key="5">
    <source>
        <dbReference type="EMBL" id="AJK68446.1"/>
    </source>
</evidence>
<evidence type="ECO:0000256" key="3">
    <source>
        <dbReference type="ARBA" id="ARBA00048132"/>
    </source>
</evidence>
<dbReference type="PRINTS" id="PR00368">
    <property type="entry name" value="FADPNR"/>
</dbReference>
<evidence type="ECO:0000313" key="6">
    <source>
        <dbReference type="Proteomes" id="UP000031928"/>
    </source>
</evidence>
<gene>
    <name evidence="5" type="ORF">B840_04135</name>
</gene>
<dbReference type="RefSeq" id="WP_042621079.1">
    <property type="nucleotide sequence ID" value="NZ_CP007790.1"/>
</dbReference>
<keyword evidence="1" id="KW-0285">Flavoprotein</keyword>
<organism evidence="5 6">
    <name type="scientific">Corynebacterium marinum DSM 44953</name>
    <dbReference type="NCBI Taxonomy" id="1224162"/>
    <lineage>
        <taxon>Bacteria</taxon>
        <taxon>Bacillati</taxon>
        <taxon>Actinomycetota</taxon>
        <taxon>Actinomycetes</taxon>
        <taxon>Mycobacteriales</taxon>
        <taxon>Corynebacteriaceae</taxon>
        <taxon>Corynebacterium</taxon>
    </lineage>
</organism>
<dbReference type="STRING" id="1224162.B840_04135"/>
<dbReference type="KEGG" id="cmq:B840_04135"/>
<dbReference type="EMBL" id="CP007790">
    <property type="protein sequence ID" value="AJK68446.1"/>
    <property type="molecule type" value="Genomic_DNA"/>
</dbReference>
<comment type="catalytic activity">
    <reaction evidence="3">
        <text>[thioredoxin]-dithiol + NADP(+) = [thioredoxin]-disulfide + NADPH + H(+)</text>
        <dbReference type="Rhea" id="RHEA:20345"/>
        <dbReference type="Rhea" id="RHEA-COMP:10698"/>
        <dbReference type="Rhea" id="RHEA-COMP:10700"/>
        <dbReference type="ChEBI" id="CHEBI:15378"/>
        <dbReference type="ChEBI" id="CHEBI:29950"/>
        <dbReference type="ChEBI" id="CHEBI:50058"/>
        <dbReference type="ChEBI" id="CHEBI:57783"/>
        <dbReference type="ChEBI" id="CHEBI:58349"/>
        <dbReference type="EC" id="1.8.1.9"/>
    </reaction>
</comment>
<dbReference type="PANTHER" id="PTHR48105">
    <property type="entry name" value="THIOREDOXIN REDUCTASE 1-RELATED-RELATED"/>
    <property type="match status" value="1"/>
</dbReference>
<evidence type="ECO:0000259" key="4">
    <source>
        <dbReference type="Pfam" id="PF07992"/>
    </source>
</evidence>
<name>A0A0B6TUP5_9CORY</name>
<dbReference type="InterPro" id="IPR050097">
    <property type="entry name" value="Ferredoxin-NADP_redctase_2"/>
</dbReference>
<feature type="domain" description="FAD/NAD(P)-binding" evidence="4">
    <location>
        <begin position="10"/>
        <end position="290"/>
    </location>
</feature>
<evidence type="ECO:0000256" key="2">
    <source>
        <dbReference type="ARBA" id="ARBA00023002"/>
    </source>
</evidence>
<dbReference type="Gene3D" id="3.50.50.60">
    <property type="entry name" value="FAD/NAD(P)-binding domain"/>
    <property type="match status" value="2"/>
</dbReference>
<protein>
    <recommendedName>
        <fullName evidence="4">FAD/NAD(P)-binding domain-containing protein</fullName>
    </recommendedName>
</protein>
<dbReference type="OrthoDB" id="9786503at2"/>
<dbReference type="SUPFAM" id="SSF51905">
    <property type="entry name" value="FAD/NAD(P)-binding domain"/>
    <property type="match status" value="1"/>
</dbReference>
<keyword evidence="2" id="KW-0560">Oxidoreductase</keyword>
<dbReference type="InterPro" id="IPR036188">
    <property type="entry name" value="FAD/NAD-bd_sf"/>
</dbReference>
<keyword evidence="6" id="KW-1185">Reference proteome</keyword>
<dbReference type="GO" id="GO:0004791">
    <property type="term" value="F:thioredoxin-disulfide reductase (NADPH) activity"/>
    <property type="evidence" value="ECO:0007669"/>
    <property type="project" value="UniProtKB-EC"/>
</dbReference>